<dbReference type="eggNOG" id="KOG3398">
    <property type="taxonomic scope" value="Eukaryota"/>
</dbReference>
<keyword evidence="6" id="KW-1185">Reference proteome</keyword>
<dbReference type="SMART" id="SM00530">
    <property type="entry name" value="HTH_XRE"/>
    <property type="match status" value="1"/>
</dbReference>
<keyword evidence="3" id="KW-0804">Transcription</keyword>
<evidence type="ECO:0000259" key="4">
    <source>
        <dbReference type="PROSITE" id="PS50943"/>
    </source>
</evidence>
<evidence type="ECO:0000313" key="5">
    <source>
        <dbReference type="EMBL" id="EZG65880.1"/>
    </source>
</evidence>
<dbReference type="Gene3D" id="1.10.260.40">
    <property type="entry name" value="lambda repressor-like DNA-binding domains"/>
    <property type="match status" value="1"/>
</dbReference>
<evidence type="ECO:0000256" key="1">
    <source>
        <dbReference type="ARBA" id="ARBA00023015"/>
    </source>
</evidence>
<dbReference type="PANTHER" id="PTHR10245:SF15">
    <property type="entry name" value="ENDOTHELIAL DIFFERENTIATION-RELATED FACTOR 1"/>
    <property type="match status" value="1"/>
</dbReference>
<accession>A0A023B682</accession>
<evidence type="ECO:0000256" key="3">
    <source>
        <dbReference type="ARBA" id="ARBA00023163"/>
    </source>
</evidence>
<dbReference type="RefSeq" id="XP_011134038.1">
    <property type="nucleotide sequence ID" value="XM_011135736.1"/>
</dbReference>
<dbReference type="GeneID" id="22912960"/>
<dbReference type="EMBL" id="AFNH02000613">
    <property type="protein sequence ID" value="EZG65880.1"/>
    <property type="molecule type" value="Genomic_DNA"/>
</dbReference>
<dbReference type="InterPro" id="IPR013729">
    <property type="entry name" value="MBF1_N"/>
</dbReference>
<organism evidence="5 6">
    <name type="scientific">Gregarina niphandrodes</name>
    <name type="common">Septate eugregarine</name>
    <dbReference type="NCBI Taxonomy" id="110365"/>
    <lineage>
        <taxon>Eukaryota</taxon>
        <taxon>Sar</taxon>
        <taxon>Alveolata</taxon>
        <taxon>Apicomplexa</taxon>
        <taxon>Conoidasida</taxon>
        <taxon>Gregarinasina</taxon>
        <taxon>Eugregarinorida</taxon>
        <taxon>Gregarinidae</taxon>
        <taxon>Gregarina</taxon>
    </lineage>
</organism>
<dbReference type="Proteomes" id="UP000019763">
    <property type="component" value="Unassembled WGS sequence"/>
</dbReference>
<protein>
    <submittedName>
        <fullName evidence="5">Multiprotein bridging factor type 1</fullName>
    </submittedName>
</protein>
<dbReference type="VEuPathDB" id="CryptoDB:GNI_081810"/>
<dbReference type="SUPFAM" id="SSF47413">
    <property type="entry name" value="lambda repressor-like DNA-binding domains"/>
    <property type="match status" value="1"/>
</dbReference>
<dbReference type="OMA" id="KANQQRS"/>
<sequence>MSGLSKNSRDVTAALRQGKGVVVEKKWNAGTNKNRPVTINAARLEQDDLQTALPKLTNSFRDALQKARMEKKMTQSQLAQAINEKPSVVADYESGRAIPNGQIITKLQKVLGCHLPKAVQKPPKPQID</sequence>
<dbReference type="CDD" id="cd00093">
    <property type="entry name" value="HTH_XRE"/>
    <property type="match status" value="1"/>
</dbReference>
<dbReference type="InterPro" id="IPR010982">
    <property type="entry name" value="Lambda_DNA-bd_dom_sf"/>
</dbReference>
<dbReference type="GO" id="GO:0003677">
    <property type="term" value="F:DNA binding"/>
    <property type="evidence" value="ECO:0007669"/>
    <property type="project" value="UniProtKB-KW"/>
</dbReference>
<evidence type="ECO:0000256" key="2">
    <source>
        <dbReference type="ARBA" id="ARBA00023125"/>
    </source>
</evidence>
<dbReference type="InterPro" id="IPR001387">
    <property type="entry name" value="Cro/C1-type_HTH"/>
</dbReference>
<dbReference type="PROSITE" id="PS50943">
    <property type="entry name" value="HTH_CROC1"/>
    <property type="match status" value="1"/>
</dbReference>
<dbReference type="OrthoDB" id="10253401at2759"/>
<reference evidence="5" key="1">
    <citation type="submission" date="2013-12" db="EMBL/GenBank/DDBJ databases">
        <authorList>
            <person name="Omoto C.K."/>
            <person name="Sibley D."/>
            <person name="Venepally P."/>
            <person name="Hadjithomas M."/>
            <person name="Karamycheva S."/>
            <person name="Brunk B."/>
            <person name="Roos D."/>
            <person name="Caler E."/>
            <person name="Lorenzi H."/>
        </authorList>
    </citation>
    <scope>NUCLEOTIDE SEQUENCE</scope>
</reference>
<dbReference type="PANTHER" id="PTHR10245">
    <property type="entry name" value="ENDOTHELIAL DIFFERENTIATION-RELATED FACTOR 1 MULTIPROTEIN BRIDGING FACTOR 1"/>
    <property type="match status" value="1"/>
</dbReference>
<comment type="caution">
    <text evidence="5">The sequence shown here is derived from an EMBL/GenBank/DDBJ whole genome shotgun (WGS) entry which is preliminary data.</text>
</comment>
<gene>
    <name evidence="5" type="ORF">GNI_081810</name>
</gene>
<proteinExistence type="predicted"/>
<dbReference type="AlphaFoldDB" id="A0A023B682"/>
<keyword evidence="2" id="KW-0238">DNA-binding</keyword>
<feature type="domain" description="HTH cro/C1-type" evidence="4">
    <location>
        <begin position="64"/>
        <end position="118"/>
    </location>
</feature>
<name>A0A023B682_GRENI</name>
<dbReference type="GO" id="GO:0005634">
    <property type="term" value="C:nucleus"/>
    <property type="evidence" value="ECO:0007669"/>
    <property type="project" value="TreeGrafter"/>
</dbReference>
<keyword evidence="1" id="KW-0805">Transcription regulation</keyword>
<dbReference type="Pfam" id="PF08523">
    <property type="entry name" value="MBF1"/>
    <property type="match status" value="1"/>
</dbReference>
<dbReference type="FunFam" id="1.10.260.40:FF:000018">
    <property type="entry name" value="Multiprotein bridging factor 1"/>
    <property type="match status" value="1"/>
</dbReference>
<evidence type="ECO:0000313" key="6">
    <source>
        <dbReference type="Proteomes" id="UP000019763"/>
    </source>
</evidence>
<dbReference type="Pfam" id="PF01381">
    <property type="entry name" value="HTH_3"/>
    <property type="match status" value="1"/>
</dbReference>